<dbReference type="InterPro" id="IPR027450">
    <property type="entry name" value="AlkB-like"/>
</dbReference>
<protein>
    <submittedName>
        <fullName evidence="2">Alpha-ketoglutarate-dependent dioxygenase AlkB family protein</fullName>
    </submittedName>
</protein>
<dbReference type="Gene3D" id="2.60.120.590">
    <property type="entry name" value="Alpha-ketoglutarate-dependent dioxygenase AlkB-like"/>
    <property type="match status" value="1"/>
</dbReference>
<gene>
    <name evidence="2" type="ORF">ACFQO1_04605</name>
</gene>
<dbReference type="PANTHER" id="PTHR31212:SF4">
    <property type="entry name" value="ALPHA-KETOGLUTARATE-DEPENDENT DIOXYGENASE ALKB HOMOLOG 3"/>
    <property type="match status" value="1"/>
</dbReference>
<dbReference type="RefSeq" id="WP_380216792.1">
    <property type="nucleotide sequence ID" value="NZ_JBHTBN010000001.1"/>
</dbReference>
<dbReference type="EMBL" id="JBHTBN010000001">
    <property type="protein sequence ID" value="MFC7356955.1"/>
    <property type="molecule type" value="Genomic_DNA"/>
</dbReference>
<dbReference type="Proteomes" id="UP001596415">
    <property type="component" value="Unassembled WGS sequence"/>
</dbReference>
<evidence type="ECO:0000313" key="3">
    <source>
        <dbReference type="Proteomes" id="UP001596415"/>
    </source>
</evidence>
<dbReference type="PROSITE" id="PS51471">
    <property type="entry name" value="FE2OG_OXY"/>
    <property type="match status" value="1"/>
</dbReference>
<reference evidence="3" key="1">
    <citation type="journal article" date="2019" name="Int. J. Syst. Evol. Microbiol.">
        <title>The Global Catalogue of Microorganisms (GCM) 10K type strain sequencing project: providing services to taxonomists for standard genome sequencing and annotation.</title>
        <authorList>
            <consortium name="The Broad Institute Genomics Platform"/>
            <consortium name="The Broad Institute Genome Sequencing Center for Infectious Disease"/>
            <person name="Wu L."/>
            <person name="Ma J."/>
        </authorList>
    </citation>
    <scope>NUCLEOTIDE SEQUENCE [LARGE SCALE GENOMIC DNA]</scope>
    <source>
        <strain evidence="3">CGMCC 1.16306</strain>
    </source>
</reference>
<dbReference type="InterPro" id="IPR037151">
    <property type="entry name" value="AlkB-like_sf"/>
</dbReference>
<dbReference type="InterPro" id="IPR005123">
    <property type="entry name" value="Oxoglu/Fe-dep_dioxygenase_dom"/>
</dbReference>
<proteinExistence type="predicted"/>
<feature type="domain" description="Fe2OG dioxygenase" evidence="1">
    <location>
        <begin position="105"/>
        <end position="203"/>
    </location>
</feature>
<dbReference type="Pfam" id="PF13532">
    <property type="entry name" value="2OG-FeII_Oxy_2"/>
    <property type="match status" value="1"/>
</dbReference>
<dbReference type="PANTHER" id="PTHR31212">
    <property type="entry name" value="ALPHA-KETOGLUTARATE-DEPENDENT DIOXYGENASE ALKB HOMOLOG 3"/>
    <property type="match status" value="1"/>
</dbReference>
<sequence length="208" mass="23989">MNLFASERDIKPIHLPLEDGDVTYYPAFLSQEEASEYYNILFTETDWQQDDIKIFGKIYPQPRLTALYGDTTKSYSYSGITMFPKPFTPTLSAIKNKIEDLMGIQFTSVLLNLYRDGTDSNGWHSDDEKELGNQPIIASLSLGATRMFHLKHKYTTSKSYKLPLEAGSLLIMKGNTQHNWKHQIPKTKKKVDSRINLTFRIIKNDERN</sequence>
<evidence type="ECO:0000259" key="1">
    <source>
        <dbReference type="PROSITE" id="PS51471"/>
    </source>
</evidence>
<name>A0ABW2MTT5_9FLAO</name>
<evidence type="ECO:0000313" key="2">
    <source>
        <dbReference type="EMBL" id="MFC7356955.1"/>
    </source>
</evidence>
<organism evidence="2 3">
    <name type="scientific">Jejudonia soesokkakensis</name>
    <dbReference type="NCBI Taxonomy" id="1323432"/>
    <lineage>
        <taxon>Bacteria</taxon>
        <taxon>Pseudomonadati</taxon>
        <taxon>Bacteroidota</taxon>
        <taxon>Flavobacteriia</taxon>
        <taxon>Flavobacteriales</taxon>
        <taxon>Flavobacteriaceae</taxon>
        <taxon>Jejudonia</taxon>
    </lineage>
</organism>
<accession>A0ABW2MTT5</accession>
<keyword evidence="3" id="KW-1185">Reference proteome</keyword>
<keyword evidence="2" id="KW-0560">Oxidoreductase</keyword>
<comment type="caution">
    <text evidence="2">The sequence shown here is derived from an EMBL/GenBank/DDBJ whole genome shotgun (WGS) entry which is preliminary data.</text>
</comment>
<dbReference type="SUPFAM" id="SSF51197">
    <property type="entry name" value="Clavaminate synthase-like"/>
    <property type="match status" value="1"/>
</dbReference>
<keyword evidence="2" id="KW-0223">Dioxygenase</keyword>
<dbReference type="GO" id="GO:0051213">
    <property type="term" value="F:dioxygenase activity"/>
    <property type="evidence" value="ECO:0007669"/>
    <property type="project" value="UniProtKB-KW"/>
</dbReference>
<dbReference type="InterPro" id="IPR032854">
    <property type="entry name" value="ALKBH3"/>
</dbReference>